<dbReference type="InterPro" id="IPR043561">
    <property type="entry name" value="LHW-like"/>
</dbReference>
<name>A0A4Y6JLH8_9ASPA</name>
<dbReference type="EMBL" id="MK302388">
    <property type="protein sequence ID" value="QDF82456.1"/>
    <property type="molecule type" value="mRNA"/>
</dbReference>
<dbReference type="AlphaFoldDB" id="A0A4Y6JLH8"/>
<reference evidence="4" key="2">
    <citation type="submission" date="2018-12" db="EMBL/GenBank/DDBJ databases">
        <authorList>
            <person name="Yang F."/>
            <person name="Zhu G."/>
            <person name="Wei Y."/>
        </authorList>
    </citation>
    <scope>NUCLEOTIDE SEQUENCE</scope>
</reference>
<dbReference type="InterPro" id="IPR025610">
    <property type="entry name" value="MYC/MYB_N"/>
</dbReference>
<proteinExistence type="evidence at transcript level"/>
<reference evidence="4" key="1">
    <citation type="journal article" date="2017" name="BMC Genomics">
        <title>Integrated mRNA and microRNA transcriptome variations in the multi-tepal mutant provide insights into the floral patterning of the orchid Cymbidium goeringii.</title>
        <authorList>
            <person name="Yang F."/>
            <person name="Zhu G."/>
            <person name="Wang Z."/>
            <person name="Liu H."/>
            <person name="Xu Q."/>
            <person name="Huang D."/>
            <person name="Zhao C."/>
        </authorList>
    </citation>
    <scope>NUCLEOTIDE SEQUENCE</scope>
</reference>
<dbReference type="PANTHER" id="PTHR46196">
    <property type="entry name" value="TRANSCRIPTION FACTOR BHLH155-LIKE ISOFORM X1-RELATED"/>
    <property type="match status" value="1"/>
</dbReference>
<evidence type="ECO:0000256" key="2">
    <source>
        <dbReference type="ARBA" id="ARBA00023163"/>
    </source>
</evidence>
<dbReference type="InterPro" id="IPR011598">
    <property type="entry name" value="bHLH_dom"/>
</dbReference>
<dbReference type="GO" id="GO:0046983">
    <property type="term" value="F:protein dimerization activity"/>
    <property type="evidence" value="ECO:0007669"/>
    <property type="project" value="InterPro"/>
</dbReference>
<evidence type="ECO:0000313" key="4">
    <source>
        <dbReference type="EMBL" id="QDF82456.1"/>
    </source>
</evidence>
<feature type="domain" description="BHLH" evidence="3">
    <location>
        <begin position="567"/>
        <end position="616"/>
    </location>
</feature>
<accession>A0A4Y6JLH8</accession>
<dbReference type="GO" id="GO:0003700">
    <property type="term" value="F:DNA-binding transcription factor activity"/>
    <property type="evidence" value="ECO:0007669"/>
    <property type="project" value="InterPro"/>
</dbReference>
<dbReference type="CDD" id="cd04873">
    <property type="entry name" value="ACT_UUR-ACR-like"/>
    <property type="match status" value="1"/>
</dbReference>
<dbReference type="PROSITE" id="PS50888">
    <property type="entry name" value="BHLH"/>
    <property type="match status" value="1"/>
</dbReference>
<organism evidence="4">
    <name type="scientific">Cymbidium goeringii</name>
    <dbReference type="NCBI Taxonomy" id="112607"/>
    <lineage>
        <taxon>Eukaryota</taxon>
        <taxon>Viridiplantae</taxon>
        <taxon>Streptophyta</taxon>
        <taxon>Embryophyta</taxon>
        <taxon>Tracheophyta</taxon>
        <taxon>Spermatophyta</taxon>
        <taxon>Magnoliopsida</taxon>
        <taxon>Liliopsida</taxon>
        <taxon>Asparagales</taxon>
        <taxon>Orchidaceae</taxon>
        <taxon>Epidendroideae</taxon>
        <taxon>Cymbidieae</taxon>
        <taxon>Cymbidiinae</taxon>
        <taxon>Cymbidium</taxon>
    </lineage>
</organism>
<dbReference type="PANTHER" id="PTHR46196:SF3">
    <property type="entry name" value="TRANSCRIPTION FACTOR LHW-LIKE ISOFORM X1"/>
    <property type="match status" value="1"/>
</dbReference>
<evidence type="ECO:0000256" key="1">
    <source>
        <dbReference type="ARBA" id="ARBA00023015"/>
    </source>
</evidence>
<keyword evidence="2" id="KW-0804">Transcription</keyword>
<dbReference type="Pfam" id="PF23176">
    <property type="entry name" value="bHLH_LHW"/>
    <property type="match status" value="1"/>
</dbReference>
<sequence>MGSATALNQLFKNLCYDSMWKYAILWKFEDENHMLLTCEDSYVIDTQSGIAMDYAQCKEFISSHSWVTSIGCESIIQSGSIPNCSIVVAVCNMTRFSYLLGEGIVGKVASMERHQWICVGGMNSQLPLEYPVELGLQVAAGIKTILLLPVLSLGLVQLGSMDKLSEDLTMVAQLKELFCAYQYTFNSNSTLELRMGQIDSNMELKRPLEKHSTCLEMNTNSTDLKQTQPFTMPDLETLTFDQAMVNELLSVGSARLPHSMVQSNDPLTQVGFHQAHGFGTEPLDEIRWNAICSELFKDHLEEQIMLSTSTFDGRTMESDQSLTLHEEVKLIPAICQGLSSKNPTLFDASMKDLLQDCDDFCDFNKANLKFTEEFDVVINSTTDSRNLDFSVESGFYKGMEQNCLLGWNNITWIENQSKANEGGELSTSFKAKAPETIGSLLEEPCTIDKNRTEYSTLIAVEEIPSVSDDKKLESCEHAKSHCSSSGRCSDSCLTQCKTEDASNSEDSGLESRKVSLISDSEGFSSSLTACPQRTSVHMPQKNEEHERSACGFWRSCLKKSQGSNRQVKYKDNHRARPRDRQLIQDRIRELRELIPNASKCSIDKLLDQTVKHMMFLKSVPIHADKLSQSARSKVEDKDSNLQGAQVTENPASLACEVGGTKSTPFPLVVENLDRPDQMLVEMQCRNHGLFFDIAQAIKRLGLTILKGILESRLEELWAHFIVEIPKGFHRMDIVWPLLQLLQLKF</sequence>
<evidence type="ECO:0000259" key="3">
    <source>
        <dbReference type="PROSITE" id="PS50888"/>
    </source>
</evidence>
<keyword evidence="1" id="KW-0805">Transcription regulation</keyword>
<protein>
    <submittedName>
        <fullName evidence="4">Transcription factor bHLH155-like isoform X2</fullName>
    </submittedName>
</protein>
<dbReference type="Pfam" id="PF14215">
    <property type="entry name" value="bHLH-MYC_N"/>
    <property type="match status" value="1"/>
</dbReference>